<keyword evidence="3 5" id="KW-0687">Ribonucleoprotein</keyword>
<name>V6RZG3_9FLAO</name>
<evidence type="ECO:0000313" key="8">
    <source>
        <dbReference type="Proteomes" id="UP000319848"/>
    </source>
</evidence>
<evidence type="ECO:0000256" key="1">
    <source>
        <dbReference type="ARBA" id="ARBA00006640"/>
    </source>
</evidence>
<dbReference type="HAMAP" id="MF_00358">
    <property type="entry name" value="Ribosomal_bS21"/>
    <property type="match status" value="1"/>
</dbReference>
<evidence type="ECO:0000313" key="7">
    <source>
        <dbReference type="EMBL" id="TWI14578.1"/>
    </source>
</evidence>
<dbReference type="InterPro" id="IPR038380">
    <property type="entry name" value="Ribosomal_bS21_sf"/>
</dbReference>
<dbReference type="InterPro" id="IPR001911">
    <property type="entry name" value="Ribosomal_bS21"/>
</dbReference>
<evidence type="ECO:0000256" key="6">
    <source>
        <dbReference type="RuleBase" id="RU000667"/>
    </source>
</evidence>
<dbReference type="GO" id="GO:0005840">
    <property type="term" value="C:ribosome"/>
    <property type="evidence" value="ECO:0007669"/>
    <property type="project" value="UniProtKB-KW"/>
</dbReference>
<dbReference type="NCBIfam" id="TIGR00030">
    <property type="entry name" value="S21p"/>
    <property type="match status" value="1"/>
</dbReference>
<dbReference type="OrthoDB" id="598353at2"/>
<dbReference type="GO" id="GO:0003735">
    <property type="term" value="F:structural constituent of ribosome"/>
    <property type="evidence" value="ECO:0007669"/>
    <property type="project" value="InterPro"/>
</dbReference>
<dbReference type="STRING" id="1341154.FCR2A7T_17040"/>
<keyword evidence="8" id="KW-1185">Reference proteome</keyword>
<dbReference type="Proteomes" id="UP000319848">
    <property type="component" value="Unassembled WGS sequence"/>
</dbReference>
<evidence type="ECO:0000256" key="4">
    <source>
        <dbReference type="ARBA" id="ARBA00035135"/>
    </source>
</evidence>
<dbReference type="Gene3D" id="1.20.5.1150">
    <property type="entry name" value="Ribosomal protein S8"/>
    <property type="match status" value="1"/>
</dbReference>
<comment type="caution">
    <text evidence="7">The sequence shown here is derived from an EMBL/GenBank/DDBJ whole genome shotgun (WGS) entry which is preliminary data.</text>
</comment>
<dbReference type="Pfam" id="PF01165">
    <property type="entry name" value="Ribosomal_S21"/>
    <property type="match status" value="1"/>
</dbReference>
<accession>V6RZG3</accession>
<dbReference type="GO" id="GO:1990904">
    <property type="term" value="C:ribonucleoprotein complex"/>
    <property type="evidence" value="ECO:0007669"/>
    <property type="project" value="UniProtKB-KW"/>
</dbReference>
<dbReference type="AlphaFoldDB" id="V6RZG3"/>
<dbReference type="GO" id="GO:0006412">
    <property type="term" value="P:translation"/>
    <property type="evidence" value="ECO:0007669"/>
    <property type="project" value="UniProtKB-UniRule"/>
</dbReference>
<organism evidence="7 8">
    <name type="scientific">Flavobacterium cauense R2A-7</name>
    <dbReference type="NCBI Taxonomy" id="1341154"/>
    <lineage>
        <taxon>Bacteria</taxon>
        <taxon>Pseudomonadati</taxon>
        <taxon>Bacteroidota</taxon>
        <taxon>Flavobacteriia</taxon>
        <taxon>Flavobacteriales</taxon>
        <taxon>Flavobacteriaceae</taxon>
        <taxon>Flavobacterium</taxon>
    </lineage>
</organism>
<reference evidence="7 8" key="1">
    <citation type="journal article" date="2015" name="Stand. Genomic Sci.">
        <title>Genomic Encyclopedia of Bacterial and Archaeal Type Strains, Phase III: the genomes of soil and plant-associated and newly described type strains.</title>
        <authorList>
            <person name="Whitman W.B."/>
            <person name="Woyke T."/>
            <person name="Klenk H.P."/>
            <person name="Zhou Y."/>
            <person name="Lilburn T.G."/>
            <person name="Beck B.J."/>
            <person name="De Vos P."/>
            <person name="Vandamme P."/>
            <person name="Eisen J.A."/>
            <person name="Garrity G."/>
            <person name="Hugenholtz P."/>
            <person name="Kyrpides N.C."/>
        </authorList>
    </citation>
    <scope>NUCLEOTIDE SEQUENCE [LARGE SCALE GENOMIC DNA]</scope>
    <source>
        <strain evidence="7 8">CGMCC 1.7270</strain>
    </source>
</reference>
<sequence>MLIIPIKDGENIDRALKRYKRKFDKTGTVRQLRARQAFTKPSVTRRAQIQKAQYIQGLRDSLEN</sequence>
<proteinExistence type="inferred from homology"/>
<comment type="similarity">
    <text evidence="1 5 6">Belongs to the bacterial ribosomal protein bS21 family.</text>
</comment>
<evidence type="ECO:0000256" key="3">
    <source>
        <dbReference type="ARBA" id="ARBA00023274"/>
    </source>
</evidence>
<evidence type="ECO:0000256" key="5">
    <source>
        <dbReference type="HAMAP-Rule" id="MF_00358"/>
    </source>
</evidence>
<evidence type="ECO:0000256" key="2">
    <source>
        <dbReference type="ARBA" id="ARBA00022980"/>
    </source>
</evidence>
<dbReference type="RefSeq" id="WP_023570831.1">
    <property type="nucleotide sequence ID" value="NZ_AVBI01000016.1"/>
</dbReference>
<dbReference type="EMBL" id="VLKQ01000002">
    <property type="protein sequence ID" value="TWI14578.1"/>
    <property type="molecule type" value="Genomic_DNA"/>
</dbReference>
<keyword evidence="2 5" id="KW-0689">Ribosomal protein</keyword>
<dbReference type="PRINTS" id="PR00976">
    <property type="entry name" value="RIBOSOMALS21"/>
</dbReference>
<protein>
    <recommendedName>
        <fullName evidence="4 5">Small ribosomal subunit protein bS21</fullName>
    </recommendedName>
</protein>
<gene>
    <name evidence="5" type="primary">rpsU</name>
    <name evidence="7" type="ORF">IP98_00539</name>
</gene>